<name>A0A026W3K4_OOCBI</name>
<sequence>FIILVIYKILICSGYKDDMTNIYYGRNLLPYLRHYHLENVWQEFINHPPEHQLLEEVITFIIQWLHPEKNVSCSHIDMDLDNIAQQVMKRLKVENPKHPIFSASREQFSRWKYNNIYKNQWNNSEGRQIINILFNILLYKPTFEAVVHSLKSDLFRQYLLMKNFLSYSLYYIRISLFIFQSVARRLGIYCDLVSFLISDFPASEILNLLQANQRQSIGY</sequence>
<dbReference type="OrthoDB" id="28868at2759"/>
<evidence type="ECO:0000313" key="1">
    <source>
        <dbReference type="EMBL" id="EZA50186.1"/>
    </source>
</evidence>
<feature type="non-terminal residue" evidence="1">
    <location>
        <position position="1"/>
    </location>
</feature>
<dbReference type="EMBL" id="KK107474">
    <property type="protein sequence ID" value="EZA50186.1"/>
    <property type="molecule type" value="Genomic_DNA"/>
</dbReference>
<accession>A0A026W3K4</accession>
<dbReference type="Proteomes" id="UP000053097">
    <property type="component" value="Unassembled WGS sequence"/>
</dbReference>
<proteinExistence type="predicted"/>
<dbReference type="AlphaFoldDB" id="A0A026W3K4"/>
<evidence type="ECO:0000313" key="2">
    <source>
        <dbReference type="Proteomes" id="UP000053097"/>
    </source>
</evidence>
<organism evidence="1 2">
    <name type="scientific">Ooceraea biroi</name>
    <name type="common">Clonal raider ant</name>
    <name type="synonym">Cerapachys biroi</name>
    <dbReference type="NCBI Taxonomy" id="2015173"/>
    <lineage>
        <taxon>Eukaryota</taxon>
        <taxon>Metazoa</taxon>
        <taxon>Ecdysozoa</taxon>
        <taxon>Arthropoda</taxon>
        <taxon>Hexapoda</taxon>
        <taxon>Insecta</taxon>
        <taxon>Pterygota</taxon>
        <taxon>Neoptera</taxon>
        <taxon>Endopterygota</taxon>
        <taxon>Hymenoptera</taxon>
        <taxon>Apocrita</taxon>
        <taxon>Aculeata</taxon>
        <taxon>Formicoidea</taxon>
        <taxon>Formicidae</taxon>
        <taxon>Dorylinae</taxon>
        <taxon>Ooceraea</taxon>
    </lineage>
</organism>
<reference evidence="1 2" key="1">
    <citation type="journal article" date="2014" name="Curr. Biol.">
        <title>The genome of the clonal raider ant Cerapachys biroi.</title>
        <authorList>
            <person name="Oxley P.R."/>
            <person name="Ji L."/>
            <person name="Fetter-Pruneda I."/>
            <person name="McKenzie S.K."/>
            <person name="Li C."/>
            <person name="Hu H."/>
            <person name="Zhang G."/>
            <person name="Kronauer D.J."/>
        </authorList>
    </citation>
    <scope>NUCLEOTIDE SEQUENCE [LARGE SCALE GENOMIC DNA]</scope>
</reference>
<gene>
    <name evidence="1" type="ORF">X777_11249</name>
</gene>
<keyword evidence="2" id="KW-1185">Reference proteome</keyword>
<protein>
    <submittedName>
        <fullName evidence="1">Uncharacterized protein</fullName>
    </submittedName>
</protein>